<dbReference type="GO" id="GO:0005524">
    <property type="term" value="F:ATP binding"/>
    <property type="evidence" value="ECO:0007669"/>
    <property type="project" value="InterPro"/>
</dbReference>
<dbReference type="SUPFAM" id="SSF55681">
    <property type="entry name" value="Class II aaRS and biotin synthetases"/>
    <property type="match status" value="1"/>
</dbReference>
<evidence type="ECO:0000259" key="7">
    <source>
        <dbReference type="PROSITE" id="PS50862"/>
    </source>
</evidence>
<evidence type="ECO:0000256" key="6">
    <source>
        <dbReference type="SAM" id="MobiDB-lite"/>
    </source>
</evidence>
<dbReference type="Gene3D" id="2.40.50.140">
    <property type="entry name" value="Nucleic acid-binding proteins"/>
    <property type="match status" value="1"/>
</dbReference>
<dbReference type="GO" id="GO:0003723">
    <property type="term" value="F:RNA binding"/>
    <property type="evidence" value="ECO:0007669"/>
    <property type="project" value="TreeGrafter"/>
</dbReference>
<dbReference type="InterPro" id="IPR004523">
    <property type="entry name" value="Asp-tRNA_synthase_2"/>
</dbReference>
<evidence type="ECO:0000256" key="1">
    <source>
        <dbReference type="ARBA" id="ARBA00022490"/>
    </source>
</evidence>
<dbReference type="GeneID" id="68100314"/>
<dbReference type="GO" id="GO:0006422">
    <property type="term" value="P:aspartyl-tRNA aminoacylation"/>
    <property type="evidence" value="ECO:0007669"/>
    <property type="project" value="InterPro"/>
</dbReference>
<reference evidence="8 9" key="1">
    <citation type="journal article" date="2018" name="BMC Genomics">
        <title>The genome of Naegleria lovaniensis, the basis for a comparative approach to unravel pathogenicity factors of the human pathogenic amoeba N. fowleri.</title>
        <authorList>
            <person name="Liechti N."/>
            <person name="Schurch N."/>
            <person name="Bruggmann R."/>
            <person name="Wittwer M."/>
        </authorList>
    </citation>
    <scope>NUCLEOTIDE SEQUENCE [LARGE SCALE GENOMIC DNA]</scope>
    <source>
        <strain evidence="8 9">ATCC 30569</strain>
    </source>
</reference>
<accession>A0AA88GFW5</accession>
<dbReference type="PANTHER" id="PTHR43450:SF3">
    <property type="entry name" value="ASPARTATE--TRNA LIGASE"/>
    <property type="match status" value="1"/>
</dbReference>
<proteinExistence type="predicted"/>
<dbReference type="PROSITE" id="PS50862">
    <property type="entry name" value="AA_TRNA_LIGASE_II"/>
    <property type="match status" value="1"/>
</dbReference>
<keyword evidence="3" id="KW-0547">Nucleotide-binding</keyword>
<evidence type="ECO:0000313" key="8">
    <source>
        <dbReference type="EMBL" id="KAG2378712.1"/>
    </source>
</evidence>
<comment type="caution">
    <text evidence="8">The sequence shown here is derived from an EMBL/GenBank/DDBJ whole genome shotgun (WGS) entry which is preliminary data.</text>
</comment>
<dbReference type="SUPFAM" id="SSF50249">
    <property type="entry name" value="Nucleic acid-binding proteins"/>
    <property type="match status" value="1"/>
</dbReference>
<evidence type="ECO:0000256" key="3">
    <source>
        <dbReference type="ARBA" id="ARBA00022741"/>
    </source>
</evidence>
<dbReference type="GO" id="GO:0005829">
    <property type="term" value="C:cytosol"/>
    <property type="evidence" value="ECO:0007669"/>
    <property type="project" value="TreeGrafter"/>
</dbReference>
<keyword evidence="5" id="KW-0030">Aminoacyl-tRNA synthetase</keyword>
<keyword evidence="9" id="KW-1185">Reference proteome</keyword>
<dbReference type="Pfam" id="PF00152">
    <property type="entry name" value="tRNA-synt_2"/>
    <property type="match status" value="2"/>
</dbReference>
<evidence type="ECO:0000256" key="2">
    <source>
        <dbReference type="ARBA" id="ARBA00022598"/>
    </source>
</evidence>
<feature type="compositionally biased region" description="Acidic residues" evidence="6">
    <location>
        <begin position="65"/>
        <end position="82"/>
    </location>
</feature>
<dbReference type="GO" id="GO:0004815">
    <property type="term" value="F:aspartate-tRNA ligase activity"/>
    <property type="evidence" value="ECO:0007669"/>
    <property type="project" value="InterPro"/>
</dbReference>
<feature type="region of interest" description="Disordered" evidence="6">
    <location>
        <begin position="50"/>
        <end position="83"/>
    </location>
</feature>
<dbReference type="RefSeq" id="XP_044545974.1">
    <property type="nucleotide sequence ID" value="XM_044697872.1"/>
</dbReference>
<dbReference type="EMBL" id="PYSW02000031">
    <property type="protein sequence ID" value="KAG2378712.1"/>
    <property type="molecule type" value="Genomic_DNA"/>
</dbReference>
<dbReference type="InterPro" id="IPR004364">
    <property type="entry name" value="Aa-tRNA-synt_II"/>
</dbReference>
<evidence type="ECO:0000256" key="5">
    <source>
        <dbReference type="ARBA" id="ARBA00023146"/>
    </source>
</evidence>
<keyword evidence="4" id="KW-0067">ATP-binding</keyword>
<evidence type="ECO:0000313" key="9">
    <source>
        <dbReference type="Proteomes" id="UP000816034"/>
    </source>
</evidence>
<name>A0AA88GFW5_NAELO</name>
<dbReference type="PANTHER" id="PTHR43450">
    <property type="entry name" value="ASPARTYL-TRNA SYNTHETASE"/>
    <property type="match status" value="1"/>
</dbReference>
<sequence>MHKAHRQARQRQLQEEELLREIHYRQSLPTVTRKDLYSNGSKKFGLIVASPSCSSSSSEEPNFLCDDENNDDENTENSSNDDYEMKISSLPDFILQKHDMKNLECSGSSTNEMNPTETIVRLQCRVHSNRGSGKLHFLILREGIHFVLATLFTTDKEMIHFVKKITPESIVEVFGKVCTAENEITERVISGKFKTMEIKIERIYILSLARGLPFTVQDYMVQNFKNQKTSFVKNVSTENQISNTQLLDHRVISLRIPCQLAIFKIQSSVTKYFRQFMEQLEFVEIHTPKLSTCQRPYQGRDLMKVYEVGPVFRKDAGTTYRHLTEFTSLDFEMVIQSHYLEIIHLVEKLLNSILTRLETEMAQELTLIRQEQEDDDSEKLLSISSTSIVTNHERTCLVISYHEAIALLNNYRQEHQNPLEEIFLPQYGLSTHDTQKLSQIIRDTFHRDLFILYRFPSSLKSYHVMKPPSIMEEESMHNRLSNSFEVYLRGQCIGSGYQSIHDHDMLKKECEKCNGMEWCNLDYLKYGTWPHAGCSFGLERFVMAYLGLGNVRRSSLFPRDSHRMTP</sequence>
<organism evidence="8 9">
    <name type="scientific">Naegleria lovaniensis</name>
    <name type="common">Amoeba</name>
    <dbReference type="NCBI Taxonomy" id="51637"/>
    <lineage>
        <taxon>Eukaryota</taxon>
        <taxon>Discoba</taxon>
        <taxon>Heterolobosea</taxon>
        <taxon>Tetramitia</taxon>
        <taxon>Eutetramitia</taxon>
        <taxon>Vahlkampfiidae</taxon>
        <taxon>Naegleria</taxon>
    </lineage>
</organism>
<dbReference type="Gene3D" id="3.30.930.10">
    <property type="entry name" value="Bira Bifunctional Protein, Domain 2"/>
    <property type="match status" value="2"/>
</dbReference>
<keyword evidence="2" id="KW-0436">Ligase</keyword>
<dbReference type="GO" id="GO:0017101">
    <property type="term" value="C:aminoacyl-tRNA synthetase multienzyme complex"/>
    <property type="evidence" value="ECO:0007669"/>
    <property type="project" value="TreeGrafter"/>
</dbReference>
<keyword evidence="1" id="KW-0963">Cytoplasm</keyword>
<dbReference type="AlphaFoldDB" id="A0AA88GFW5"/>
<evidence type="ECO:0000256" key="4">
    <source>
        <dbReference type="ARBA" id="ARBA00022840"/>
    </source>
</evidence>
<gene>
    <name evidence="8" type="ORF">C9374_007860</name>
</gene>
<feature type="compositionally biased region" description="Low complexity" evidence="6">
    <location>
        <begin position="50"/>
        <end position="61"/>
    </location>
</feature>
<feature type="domain" description="Aminoacyl-transfer RNA synthetases class-II family profile" evidence="7">
    <location>
        <begin position="304"/>
        <end position="558"/>
    </location>
</feature>
<dbReference type="InterPro" id="IPR045864">
    <property type="entry name" value="aa-tRNA-synth_II/BPL/LPL"/>
</dbReference>
<dbReference type="Proteomes" id="UP000816034">
    <property type="component" value="Unassembled WGS sequence"/>
</dbReference>
<protein>
    <recommendedName>
        <fullName evidence="7">Aminoacyl-transfer RNA synthetases class-II family profile domain-containing protein</fullName>
    </recommendedName>
</protein>
<dbReference type="InterPro" id="IPR006195">
    <property type="entry name" value="aa-tRNA-synth_II"/>
</dbReference>
<dbReference type="InterPro" id="IPR012340">
    <property type="entry name" value="NA-bd_OB-fold"/>
</dbReference>